<dbReference type="Proteomes" id="UP001062165">
    <property type="component" value="Chromosome"/>
</dbReference>
<name>A0ABY6CZV8_9BACT</name>
<dbReference type="EMBL" id="CP106735">
    <property type="protein sequence ID" value="UXX79456.1"/>
    <property type="molecule type" value="Genomic_DNA"/>
</dbReference>
<evidence type="ECO:0000256" key="1">
    <source>
        <dbReference type="ARBA" id="ARBA00004651"/>
    </source>
</evidence>
<reference evidence="8" key="1">
    <citation type="submission" date="2022-10" db="EMBL/GenBank/DDBJ databases">
        <title>Comparative genomics and taxonomic characterization of three novel marine species of genus Reichenbachiella exhibiting antioxidant and polysaccharide degradation activities.</title>
        <authorList>
            <person name="Muhammad N."/>
            <person name="Lee Y.-J."/>
            <person name="Ko J."/>
            <person name="Kim S.-G."/>
        </authorList>
    </citation>
    <scope>NUCLEOTIDE SEQUENCE</scope>
    <source>
        <strain evidence="8">Wsw4-B4</strain>
    </source>
</reference>
<evidence type="ECO:0000256" key="3">
    <source>
        <dbReference type="ARBA" id="ARBA00022692"/>
    </source>
</evidence>
<dbReference type="InterPro" id="IPR010432">
    <property type="entry name" value="RDD"/>
</dbReference>
<comment type="subcellular location">
    <subcellularLocation>
        <location evidence="1">Cell membrane</location>
        <topology evidence="1">Multi-pass membrane protein</topology>
    </subcellularLocation>
</comment>
<keyword evidence="3 6" id="KW-0812">Transmembrane</keyword>
<evidence type="ECO:0000256" key="6">
    <source>
        <dbReference type="SAM" id="Phobius"/>
    </source>
</evidence>
<evidence type="ECO:0000259" key="7">
    <source>
        <dbReference type="Pfam" id="PF06271"/>
    </source>
</evidence>
<evidence type="ECO:0000256" key="5">
    <source>
        <dbReference type="ARBA" id="ARBA00023136"/>
    </source>
</evidence>
<feature type="domain" description="RDD" evidence="7">
    <location>
        <begin position="31"/>
        <end position="146"/>
    </location>
</feature>
<evidence type="ECO:0000313" key="9">
    <source>
        <dbReference type="Proteomes" id="UP001062165"/>
    </source>
</evidence>
<sequence length="154" mass="17921">MQMLFNSTYDVYWQLSADKQIIMNRPSQVSYATFAQRLLAFNIDLTIFLVLLVPMVLFIADDRVFWCVFLVTGCLYHAGFESSSWQGTVGKRMGKLQVVDRHGNQLSFSQAFLRILLKNVSLLLFFCGFFMIYFRSDRRGLHDLLMKTCVVYRG</sequence>
<dbReference type="PANTHER" id="PTHR36115">
    <property type="entry name" value="PROLINE-RICH ANTIGEN HOMOLOG-RELATED"/>
    <property type="match status" value="1"/>
</dbReference>
<evidence type="ECO:0000256" key="2">
    <source>
        <dbReference type="ARBA" id="ARBA00022475"/>
    </source>
</evidence>
<keyword evidence="5 6" id="KW-0472">Membrane</keyword>
<organism evidence="8 9">
    <name type="scientific">Reichenbachiella carrageenanivorans</name>
    <dbReference type="NCBI Taxonomy" id="2979869"/>
    <lineage>
        <taxon>Bacteria</taxon>
        <taxon>Pseudomonadati</taxon>
        <taxon>Bacteroidota</taxon>
        <taxon>Cytophagia</taxon>
        <taxon>Cytophagales</taxon>
        <taxon>Reichenbachiellaceae</taxon>
        <taxon>Reichenbachiella</taxon>
    </lineage>
</organism>
<dbReference type="InterPro" id="IPR051791">
    <property type="entry name" value="Pra-immunoreactive"/>
</dbReference>
<keyword evidence="2" id="KW-1003">Cell membrane</keyword>
<gene>
    <name evidence="8" type="ORF">N7E81_19080</name>
</gene>
<dbReference type="Pfam" id="PF06271">
    <property type="entry name" value="RDD"/>
    <property type="match status" value="1"/>
</dbReference>
<evidence type="ECO:0000313" key="8">
    <source>
        <dbReference type="EMBL" id="UXX79456.1"/>
    </source>
</evidence>
<dbReference type="RefSeq" id="WP_263051194.1">
    <property type="nucleotide sequence ID" value="NZ_CP106735.1"/>
</dbReference>
<evidence type="ECO:0000256" key="4">
    <source>
        <dbReference type="ARBA" id="ARBA00022989"/>
    </source>
</evidence>
<keyword evidence="4 6" id="KW-1133">Transmembrane helix</keyword>
<feature type="transmembrane region" description="Helical" evidence="6">
    <location>
        <begin position="111"/>
        <end position="134"/>
    </location>
</feature>
<dbReference type="PANTHER" id="PTHR36115:SF4">
    <property type="entry name" value="MEMBRANE PROTEIN"/>
    <property type="match status" value="1"/>
</dbReference>
<protein>
    <submittedName>
        <fullName evidence="8">RDD family protein</fullName>
    </submittedName>
</protein>
<feature type="transmembrane region" description="Helical" evidence="6">
    <location>
        <begin position="38"/>
        <end position="57"/>
    </location>
</feature>
<keyword evidence="9" id="KW-1185">Reference proteome</keyword>
<proteinExistence type="predicted"/>
<accession>A0ABY6CZV8</accession>